<dbReference type="InterPro" id="IPR025857">
    <property type="entry name" value="MacB_PCD"/>
</dbReference>
<dbReference type="PANTHER" id="PTHR30572">
    <property type="entry name" value="MEMBRANE COMPONENT OF TRANSPORTER-RELATED"/>
    <property type="match status" value="1"/>
</dbReference>
<evidence type="ECO:0000256" key="2">
    <source>
        <dbReference type="ARBA" id="ARBA00022475"/>
    </source>
</evidence>
<dbReference type="RefSeq" id="WP_017894681.1">
    <property type="nucleotide sequence ID" value="NZ_CBXI010000023.1"/>
</dbReference>
<keyword evidence="3 7" id="KW-0812">Transmembrane</keyword>
<sequence length="395" mass="43017">MSFLELINSAVLSLRTHKLRVFLTMIGIIIGISSVVVILSIGAGLKAQVNKSTSDVDANTITVNFEPKDERSPSVVNPFDYKDFQKLKNVDGVEKVSKSSNGLENLIGVNQNAVFFDKQTYLNIDKYNNDNLNLMYGKNITKEDSDFKNYVIILTDEHAKALFGNDLKDSIGKGIKVKGEFFKVIGIQNQDSSVLSMTKDYVPGFARDILEDDTSINSIDVKLIQGYDPKNVFKEVKKELEALHPDVKGTYTQGDPNAISKTFEKIISSVTGFIAVVSGISLFVGGIGVMNIMYVSVTERRREIGIRRAIGAKPGAILSQFLIESIFITVIGGIIGIFAGCLIASIAGIFLPFKPVITLSILAGSSATSIIIGIIFGIIPAYRAANLDPIQAIYK</sequence>
<keyword evidence="11" id="KW-1185">Reference proteome</keyword>
<protein>
    <submittedName>
        <fullName evidence="10">ABC transporter, permease protein</fullName>
    </submittedName>
</protein>
<feature type="transmembrane region" description="Helical" evidence="7">
    <location>
        <begin position="273"/>
        <end position="297"/>
    </location>
</feature>
<evidence type="ECO:0000256" key="7">
    <source>
        <dbReference type="SAM" id="Phobius"/>
    </source>
</evidence>
<evidence type="ECO:0000259" key="9">
    <source>
        <dbReference type="Pfam" id="PF12704"/>
    </source>
</evidence>
<dbReference type="Proteomes" id="UP000019482">
    <property type="component" value="Unassembled WGS sequence"/>
</dbReference>
<evidence type="ECO:0000256" key="6">
    <source>
        <dbReference type="ARBA" id="ARBA00038076"/>
    </source>
</evidence>
<dbReference type="Pfam" id="PF12704">
    <property type="entry name" value="MacB_PCD"/>
    <property type="match status" value="1"/>
</dbReference>
<feature type="transmembrane region" description="Helical" evidence="7">
    <location>
        <begin position="318"/>
        <end position="351"/>
    </location>
</feature>
<evidence type="ECO:0000256" key="4">
    <source>
        <dbReference type="ARBA" id="ARBA00022989"/>
    </source>
</evidence>
<evidence type="ECO:0000256" key="3">
    <source>
        <dbReference type="ARBA" id="ARBA00022692"/>
    </source>
</evidence>
<evidence type="ECO:0000313" key="10">
    <source>
        <dbReference type="EMBL" id="CDL91255.1"/>
    </source>
</evidence>
<dbReference type="Pfam" id="PF02687">
    <property type="entry name" value="FtsX"/>
    <property type="match status" value="1"/>
</dbReference>
<keyword evidence="2" id="KW-1003">Cell membrane</keyword>
<comment type="caution">
    <text evidence="10">The sequence shown here is derived from an EMBL/GenBank/DDBJ whole genome shotgun (WGS) entry which is preliminary data.</text>
</comment>
<feature type="domain" description="ABC3 transporter permease C-terminal" evidence="8">
    <location>
        <begin position="276"/>
        <end position="389"/>
    </location>
</feature>
<feature type="transmembrane region" description="Helical" evidence="7">
    <location>
        <begin position="21"/>
        <end position="45"/>
    </location>
</feature>
<dbReference type="GO" id="GO:0022857">
    <property type="term" value="F:transmembrane transporter activity"/>
    <property type="evidence" value="ECO:0007669"/>
    <property type="project" value="TreeGrafter"/>
</dbReference>
<evidence type="ECO:0000259" key="8">
    <source>
        <dbReference type="Pfam" id="PF02687"/>
    </source>
</evidence>
<evidence type="ECO:0000313" key="11">
    <source>
        <dbReference type="Proteomes" id="UP000019482"/>
    </source>
</evidence>
<dbReference type="InterPro" id="IPR050250">
    <property type="entry name" value="Macrolide_Exporter_MacB"/>
</dbReference>
<comment type="subcellular location">
    <subcellularLocation>
        <location evidence="1">Cell membrane</location>
        <topology evidence="1">Multi-pass membrane protein</topology>
    </subcellularLocation>
</comment>
<proteinExistence type="inferred from homology"/>
<accession>W6N5E4</accession>
<dbReference type="GO" id="GO:0005886">
    <property type="term" value="C:plasma membrane"/>
    <property type="evidence" value="ECO:0007669"/>
    <property type="project" value="UniProtKB-SubCell"/>
</dbReference>
<comment type="similarity">
    <text evidence="6">Belongs to the ABC-4 integral membrane protein family.</text>
</comment>
<keyword evidence="4 7" id="KW-1133">Transmembrane helix</keyword>
<name>W6N5E4_CLOTY</name>
<reference evidence="10 11" key="1">
    <citation type="journal article" date="2015" name="Genome Announc.">
        <title>Draft Genome Sequence of Clostridium tyrobutyricum Strain DIVETGP, Isolated from Cow's Milk for Grana Padano Production.</title>
        <authorList>
            <person name="Soggiu A."/>
            <person name="Piras C."/>
            <person name="Gaiarsa S."/>
            <person name="Sassera D."/>
            <person name="Roncada P."/>
            <person name="Bendixen E."/>
            <person name="Brasca M."/>
            <person name="Bonizzi L."/>
        </authorList>
    </citation>
    <scope>NUCLEOTIDE SEQUENCE [LARGE SCALE GENOMIC DNA]</scope>
    <source>
        <strain evidence="10 11">DIVETGP</strain>
    </source>
</reference>
<gene>
    <name evidence="10" type="ORF">CTDIVETGP_1325</name>
</gene>
<feature type="transmembrane region" description="Helical" evidence="7">
    <location>
        <begin position="357"/>
        <end position="379"/>
    </location>
</feature>
<keyword evidence="5 7" id="KW-0472">Membrane</keyword>
<dbReference type="GeneID" id="29418457"/>
<feature type="domain" description="MacB-like periplasmic core" evidence="9">
    <location>
        <begin position="22"/>
        <end position="238"/>
    </location>
</feature>
<evidence type="ECO:0000256" key="1">
    <source>
        <dbReference type="ARBA" id="ARBA00004651"/>
    </source>
</evidence>
<organism evidence="10 11">
    <name type="scientific">Clostridium tyrobutyricum DIVETGP</name>
    <dbReference type="NCBI Taxonomy" id="1408889"/>
    <lineage>
        <taxon>Bacteria</taxon>
        <taxon>Bacillati</taxon>
        <taxon>Bacillota</taxon>
        <taxon>Clostridia</taxon>
        <taxon>Eubacteriales</taxon>
        <taxon>Clostridiaceae</taxon>
        <taxon>Clostridium</taxon>
    </lineage>
</organism>
<dbReference type="AlphaFoldDB" id="W6N5E4"/>
<evidence type="ECO:0000256" key="5">
    <source>
        <dbReference type="ARBA" id="ARBA00023136"/>
    </source>
</evidence>
<dbReference type="EMBL" id="CBXI010000023">
    <property type="protein sequence ID" value="CDL91255.1"/>
    <property type="molecule type" value="Genomic_DNA"/>
</dbReference>
<dbReference type="OrthoDB" id="9770036at2"/>
<dbReference type="PANTHER" id="PTHR30572:SF4">
    <property type="entry name" value="ABC TRANSPORTER PERMEASE YTRF"/>
    <property type="match status" value="1"/>
</dbReference>
<dbReference type="InterPro" id="IPR003838">
    <property type="entry name" value="ABC3_permease_C"/>
</dbReference>